<protein>
    <submittedName>
        <fullName evidence="2">Uncharacterized protein</fullName>
    </submittedName>
</protein>
<name>A0A4U9CY75_RAOTE</name>
<dbReference type="InterPro" id="IPR036318">
    <property type="entry name" value="FAD-bd_PCMH-like_sf"/>
</dbReference>
<evidence type="ECO:0000313" key="3">
    <source>
        <dbReference type="Proteomes" id="UP000339249"/>
    </source>
</evidence>
<proteinExistence type="predicted"/>
<organism evidence="2 3">
    <name type="scientific">Raoultella terrigena</name>
    <name type="common">Klebsiella terrigena</name>
    <dbReference type="NCBI Taxonomy" id="577"/>
    <lineage>
        <taxon>Bacteria</taxon>
        <taxon>Pseudomonadati</taxon>
        <taxon>Pseudomonadota</taxon>
        <taxon>Gammaproteobacteria</taxon>
        <taxon>Enterobacterales</taxon>
        <taxon>Enterobacteriaceae</taxon>
        <taxon>Klebsiella/Raoultella group</taxon>
        <taxon>Raoultella</taxon>
    </lineage>
</organism>
<dbReference type="AlphaFoldDB" id="A0A4U9CY75"/>
<accession>A0A4U9CY75</accession>
<evidence type="ECO:0000256" key="1">
    <source>
        <dbReference type="SAM" id="MobiDB-lite"/>
    </source>
</evidence>
<evidence type="ECO:0000313" key="2">
    <source>
        <dbReference type="EMBL" id="VTN10157.1"/>
    </source>
</evidence>
<dbReference type="EMBL" id="CABDVU010000001">
    <property type="protein sequence ID" value="VTN10157.1"/>
    <property type="molecule type" value="Genomic_DNA"/>
</dbReference>
<gene>
    <name evidence="2" type="ORF">NCTC9185_02072</name>
</gene>
<reference evidence="2 3" key="1">
    <citation type="submission" date="2019-04" db="EMBL/GenBank/DDBJ databases">
        <authorList>
            <consortium name="Pathogen Informatics"/>
        </authorList>
    </citation>
    <scope>NUCLEOTIDE SEQUENCE [LARGE SCALE GENOMIC DNA]</scope>
    <source>
        <strain evidence="2 3">NCTC9185</strain>
    </source>
</reference>
<dbReference type="SUPFAM" id="SSF56176">
    <property type="entry name" value="FAD-binding/transporter-associated domain-like"/>
    <property type="match status" value="1"/>
</dbReference>
<dbReference type="GO" id="GO:0050660">
    <property type="term" value="F:flavin adenine dinucleotide binding"/>
    <property type="evidence" value="ECO:0007669"/>
    <property type="project" value="InterPro"/>
</dbReference>
<feature type="compositionally biased region" description="Basic and acidic residues" evidence="1">
    <location>
        <begin position="98"/>
        <end position="112"/>
    </location>
</feature>
<sequence>MDSEQRKHALALIQQALPDLDWTLQAAKVKRLSRDFHWFSPVLKQRLEGKQADAVVRPRNEEELILLVKACVSTPAAADFAGRRDRQLWSDGAPGGRDVGRYDRAQSDMRTG</sequence>
<feature type="region of interest" description="Disordered" evidence="1">
    <location>
        <begin position="83"/>
        <end position="112"/>
    </location>
</feature>
<dbReference type="Proteomes" id="UP000339249">
    <property type="component" value="Unassembled WGS sequence"/>
</dbReference>